<keyword evidence="3" id="KW-1185">Reference proteome</keyword>
<dbReference type="KEGG" id="lit:FPZ52_16790"/>
<evidence type="ECO:0000259" key="1">
    <source>
        <dbReference type="Pfam" id="PF06527"/>
    </source>
</evidence>
<feature type="domain" description="TniQ" evidence="1">
    <location>
        <begin position="9"/>
        <end position="140"/>
    </location>
</feature>
<keyword evidence="2" id="KW-0614">Plasmid</keyword>
<dbReference type="OrthoDB" id="7595282at2"/>
<dbReference type="InterPro" id="IPR009492">
    <property type="entry name" value="TniQ"/>
</dbReference>
<proteinExistence type="predicted"/>
<dbReference type="Pfam" id="PF06527">
    <property type="entry name" value="TniQ"/>
    <property type="match status" value="1"/>
</dbReference>
<protein>
    <submittedName>
        <fullName evidence="2">TniQ family protein</fullName>
    </submittedName>
</protein>
<sequence>MATIFPYLPFHPDETPLSWAARSAAFHTGGRLVPFLHDLGVDLWALKRGEDEAMSRLCSAVGQDPAPVAHNAIKLRKDRRYRLRKESFSANFLSSPVTRFCSHCLAEDAQGAGRPAVFWRHRLLWTPTVVRTCPVHHTPLVSHRSGSWDDGVHELQAIPCTCKDPDHDRMAARPPSPLQNYVIARLEGAAGPSWPDGQDLDQVVRAAEMLGAVLEYGPEQKASEMTEDMWDQAGRSGWLTVSQGPAKIRDTFIRLLRQAEAKPETPSPRRAYGMLYRWLAASTRSSNPGPICQLLREHVIDTTPLTKGQTLLGSPVQEPRVSTVAKIAAAELVHPMPLRELLAAQGVIPASDLKRPYQHIVLRYEEAMPAARQLKHSVPVSHLPDLMGTSSRMVDALLESDLLTSLTSVEKLSSTIGKVVDELEVAAFLDDLNTRIPEVDEAPRSSITLAQAVENGWMTLPAILALLRQGELKRACRLAGGHGLAAVFLDPLEVQSLRAHPRPGMAGELALMILGFDTVIGRRVFERPEQQPLISSLPLGEDVWVTPEAIERFRQQYVTRKRLPLEMGCRPRVAENMLREHGITPVWDARKFGAAIYRKADLPGI</sequence>
<gene>
    <name evidence="2" type="ORF">FPZ52_16790</name>
</gene>
<organism evidence="2 3">
    <name type="scientific">Qingshengfaniella alkalisoli</name>
    <dbReference type="NCBI Taxonomy" id="2599296"/>
    <lineage>
        <taxon>Bacteria</taxon>
        <taxon>Pseudomonadati</taxon>
        <taxon>Pseudomonadota</taxon>
        <taxon>Alphaproteobacteria</taxon>
        <taxon>Rhodobacterales</taxon>
        <taxon>Paracoccaceae</taxon>
        <taxon>Qingshengfaniella</taxon>
    </lineage>
</organism>
<name>A0A5B8JAP1_9RHOB</name>
<dbReference type="Proteomes" id="UP000318483">
    <property type="component" value="Plasmid unnamed4"/>
</dbReference>
<geneLocation type="plasmid" evidence="2 3">
    <name>unnamed4</name>
</geneLocation>
<accession>A0A5B8JAP1</accession>
<dbReference type="RefSeq" id="WP_146366772.1">
    <property type="nucleotide sequence ID" value="NZ_CP042265.1"/>
</dbReference>
<evidence type="ECO:0000313" key="2">
    <source>
        <dbReference type="EMBL" id="QDY71357.1"/>
    </source>
</evidence>
<evidence type="ECO:0000313" key="3">
    <source>
        <dbReference type="Proteomes" id="UP000318483"/>
    </source>
</evidence>
<reference evidence="2 3" key="1">
    <citation type="submission" date="2019-07" db="EMBL/GenBank/DDBJ databases">
        <title>Litoreibacter alkalisoli sp. nov., isolated from saline-alkaline soil.</title>
        <authorList>
            <person name="Wang S."/>
            <person name="Xu L."/>
            <person name="Xing Y.-T."/>
            <person name="Sun J.-Q."/>
        </authorList>
    </citation>
    <scope>NUCLEOTIDE SEQUENCE [LARGE SCALE GENOMIC DNA]</scope>
    <source>
        <strain evidence="2 3">LN3S51</strain>
        <plasmid evidence="2 3">unnamed4</plasmid>
    </source>
</reference>
<dbReference type="EMBL" id="CP042265">
    <property type="protein sequence ID" value="QDY71357.1"/>
    <property type="molecule type" value="Genomic_DNA"/>
</dbReference>
<dbReference type="AlphaFoldDB" id="A0A5B8JAP1"/>